<dbReference type="Proteomes" id="UP001055811">
    <property type="component" value="Linkage Group LG04"/>
</dbReference>
<comment type="caution">
    <text evidence="1">The sequence shown here is derived from an EMBL/GenBank/DDBJ whole genome shotgun (WGS) entry which is preliminary data.</text>
</comment>
<gene>
    <name evidence="1" type="ORF">L2E82_23195</name>
</gene>
<dbReference type="EMBL" id="CM042012">
    <property type="protein sequence ID" value="KAI3752059.1"/>
    <property type="molecule type" value="Genomic_DNA"/>
</dbReference>
<protein>
    <submittedName>
        <fullName evidence="1">Uncharacterized protein</fullName>
    </submittedName>
</protein>
<reference evidence="1 2" key="2">
    <citation type="journal article" date="2022" name="Mol. Ecol. Resour.">
        <title>The genomes of chicory, endive, great burdock and yacon provide insights into Asteraceae paleo-polyploidization history and plant inulin production.</title>
        <authorList>
            <person name="Fan W."/>
            <person name="Wang S."/>
            <person name="Wang H."/>
            <person name="Wang A."/>
            <person name="Jiang F."/>
            <person name="Liu H."/>
            <person name="Zhao H."/>
            <person name="Xu D."/>
            <person name="Zhang Y."/>
        </authorList>
    </citation>
    <scope>NUCLEOTIDE SEQUENCE [LARGE SCALE GENOMIC DNA]</scope>
    <source>
        <strain evidence="2">cv. Punajuju</strain>
        <tissue evidence="1">Leaves</tissue>
    </source>
</reference>
<organism evidence="1 2">
    <name type="scientific">Cichorium intybus</name>
    <name type="common">Chicory</name>
    <dbReference type="NCBI Taxonomy" id="13427"/>
    <lineage>
        <taxon>Eukaryota</taxon>
        <taxon>Viridiplantae</taxon>
        <taxon>Streptophyta</taxon>
        <taxon>Embryophyta</taxon>
        <taxon>Tracheophyta</taxon>
        <taxon>Spermatophyta</taxon>
        <taxon>Magnoliopsida</taxon>
        <taxon>eudicotyledons</taxon>
        <taxon>Gunneridae</taxon>
        <taxon>Pentapetalae</taxon>
        <taxon>asterids</taxon>
        <taxon>campanulids</taxon>
        <taxon>Asterales</taxon>
        <taxon>Asteraceae</taxon>
        <taxon>Cichorioideae</taxon>
        <taxon>Cichorieae</taxon>
        <taxon>Cichoriinae</taxon>
        <taxon>Cichorium</taxon>
    </lineage>
</organism>
<sequence>MRSSTDLLSRRQTLQQPIDSLWRYPVSSFESVNFEIKHANTNSPTIENALSISYSHHSDPIICFFSSSMQCLNFPSEILEHQTQRASKSRPSRVVITIMLVSFVTAELRNGYNQGTVVLLILDYQMEPFAANALGCGVGAAMIGNSNDPATSLKFCTTSLTAATIAFCMLN</sequence>
<evidence type="ECO:0000313" key="1">
    <source>
        <dbReference type="EMBL" id="KAI3752059.1"/>
    </source>
</evidence>
<reference evidence="2" key="1">
    <citation type="journal article" date="2022" name="Mol. Ecol. Resour.">
        <title>The genomes of chicory, endive, great burdock and yacon provide insights into Asteraceae palaeo-polyploidization history and plant inulin production.</title>
        <authorList>
            <person name="Fan W."/>
            <person name="Wang S."/>
            <person name="Wang H."/>
            <person name="Wang A."/>
            <person name="Jiang F."/>
            <person name="Liu H."/>
            <person name="Zhao H."/>
            <person name="Xu D."/>
            <person name="Zhang Y."/>
        </authorList>
    </citation>
    <scope>NUCLEOTIDE SEQUENCE [LARGE SCALE GENOMIC DNA]</scope>
    <source>
        <strain evidence="2">cv. Punajuju</strain>
    </source>
</reference>
<name>A0ACB9DZI5_CICIN</name>
<keyword evidence="2" id="KW-1185">Reference proteome</keyword>
<evidence type="ECO:0000313" key="2">
    <source>
        <dbReference type="Proteomes" id="UP001055811"/>
    </source>
</evidence>
<proteinExistence type="predicted"/>
<accession>A0ACB9DZI5</accession>